<dbReference type="Pfam" id="PF18014">
    <property type="entry name" value="Acetyltransf_18"/>
    <property type="match status" value="1"/>
</dbReference>
<dbReference type="PROSITE" id="PS51186">
    <property type="entry name" value="GNAT"/>
    <property type="match status" value="1"/>
</dbReference>
<name>A0A2T7SY69_9ACTN</name>
<keyword evidence="3" id="KW-1185">Reference proteome</keyword>
<dbReference type="SUPFAM" id="SSF55729">
    <property type="entry name" value="Acyl-CoA N-acyltransferases (Nat)"/>
    <property type="match status" value="1"/>
</dbReference>
<sequence length="285" mass="30421">MTFEIVTANADYIEQLGTWADEEGWNPGKSDRHSFFPTDPGGFIFGRLNGEAVTSVSAVRYGTDFGFIGFYIARPAVRGQGYGIQVWRAAMARLAGRNVGLDGVIDQQENYRKSGFRKAWNNVRYEGVPAAAGIAATGIPDGIALIDARRISFDQLAAYDRRFFPAERDAFLASWIGLPDRTSLAAVHDGELRGFAAIRPCSGASRIGPLYASSPEVAAALLSGLAATVPGAPVAIDIPDINAPSVRLAEELGLTPSFEAARMYTGPVPEMDLAGLYAVTSLELG</sequence>
<dbReference type="AlphaFoldDB" id="A0A2T7SY69"/>
<accession>A0A2T7SY69</accession>
<dbReference type="EMBL" id="AZSP01000270">
    <property type="protein sequence ID" value="PVE07835.1"/>
    <property type="molecule type" value="Genomic_DNA"/>
</dbReference>
<dbReference type="PANTHER" id="PTHR47237">
    <property type="entry name" value="SLL0310 PROTEIN"/>
    <property type="match status" value="1"/>
</dbReference>
<dbReference type="RefSeq" id="WP_030352214.1">
    <property type="nucleotide sequence ID" value="NZ_AZSP01000270.1"/>
</dbReference>
<dbReference type="STRING" id="1440053.GCA_000718095_03139"/>
<feature type="domain" description="N-acetyltransferase" evidence="1">
    <location>
        <begin position="3"/>
        <end position="146"/>
    </location>
</feature>
<gene>
    <name evidence="2" type="ORF">Y717_21800</name>
</gene>
<comment type="caution">
    <text evidence="2">The sequence shown here is derived from an EMBL/GenBank/DDBJ whole genome shotgun (WGS) entry which is preliminary data.</text>
</comment>
<proteinExistence type="predicted"/>
<dbReference type="InterPro" id="IPR052729">
    <property type="entry name" value="Acyl/Acetyltrans_Enzymes"/>
</dbReference>
<dbReference type="PANTHER" id="PTHR47237:SF1">
    <property type="entry name" value="SLL0310 PROTEIN"/>
    <property type="match status" value="1"/>
</dbReference>
<dbReference type="Proteomes" id="UP000245992">
    <property type="component" value="Unassembled WGS sequence"/>
</dbReference>
<dbReference type="Gene3D" id="3.40.630.30">
    <property type="match status" value="1"/>
</dbReference>
<dbReference type="InterPro" id="IPR016181">
    <property type="entry name" value="Acyl_CoA_acyltransferase"/>
</dbReference>
<organism evidence="2 3">
    <name type="scientific">Streptomyces scopuliridis RB72</name>
    <dbReference type="NCBI Taxonomy" id="1440053"/>
    <lineage>
        <taxon>Bacteria</taxon>
        <taxon>Bacillati</taxon>
        <taxon>Actinomycetota</taxon>
        <taxon>Actinomycetes</taxon>
        <taxon>Kitasatosporales</taxon>
        <taxon>Streptomycetaceae</taxon>
        <taxon>Streptomyces</taxon>
    </lineage>
</organism>
<keyword evidence="2" id="KW-0808">Transferase</keyword>
<dbReference type="Pfam" id="PF00583">
    <property type="entry name" value="Acetyltransf_1"/>
    <property type="match status" value="1"/>
</dbReference>
<dbReference type="Gene3D" id="3.40.630.90">
    <property type="match status" value="1"/>
</dbReference>
<reference evidence="2 3" key="1">
    <citation type="submission" date="2013-12" db="EMBL/GenBank/DDBJ databases">
        <title>Annotated genome of Streptomyces scopuliridis.</title>
        <authorList>
            <person name="Olson J.B."/>
        </authorList>
    </citation>
    <scope>NUCLEOTIDE SEQUENCE [LARGE SCALE GENOMIC DNA]</scope>
    <source>
        <strain evidence="2 3">RB72</strain>
    </source>
</reference>
<dbReference type="InterPro" id="IPR000182">
    <property type="entry name" value="GNAT_dom"/>
</dbReference>
<dbReference type="InterPro" id="IPR041496">
    <property type="entry name" value="YitH/HolE_GNAT"/>
</dbReference>
<protein>
    <submittedName>
        <fullName evidence="2">N-acetyltransferase GCN5</fullName>
    </submittedName>
</protein>
<evidence type="ECO:0000259" key="1">
    <source>
        <dbReference type="PROSITE" id="PS51186"/>
    </source>
</evidence>
<dbReference type="GO" id="GO:0016747">
    <property type="term" value="F:acyltransferase activity, transferring groups other than amino-acyl groups"/>
    <property type="evidence" value="ECO:0007669"/>
    <property type="project" value="InterPro"/>
</dbReference>
<evidence type="ECO:0000313" key="2">
    <source>
        <dbReference type="EMBL" id="PVE07835.1"/>
    </source>
</evidence>
<evidence type="ECO:0000313" key="3">
    <source>
        <dbReference type="Proteomes" id="UP000245992"/>
    </source>
</evidence>
<dbReference type="OrthoDB" id="20916at2"/>